<evidence type="ECO:0000313" key="3">
    <source>
        <dbReference type="EMBL" id="MBI4595346.1"/>
    </source>
</evidence>
<feature type="chain" id="PRO_5036727384" evidence="2">
    <location>
        <begin position="23"/>
        <end position="514"/>
    </location>
</feature>
<name>A0A933GKZ6_UNCTE</name>
<comment type="caution">
    <text evidence="3">The sequence shown here is derived from an EMBL/GenBank/DDBJ whole genome shotgun (WGS) entry which is preliminary data.</text>
</comment>
<feature type="coiled-coil region" evidence="1">
    <location>
        <begin position="33"/>
        <end position="71"/>
    </location>
</feature>
<reference evidence="3" key="1">
    <citation type="submission" date="2020-07" db="EMBL/GenBank/DDBJ databases">
        <title>Huge and variable diversity of episymbiotic CPR bacteria and DPANN archaea in groundwater ecosystems.</title>
        <authorList>
            <person name="He C.Y."/>
            <person name="Keren R."/>
            <person name="Whittaker M."/>
            <person name="Farag I.F."/>
            <person name="Doudna J."/>
            <person name="Cate J.H.D."/>
            <person name="Banfield J.F."/>
        </authorList>
    </citation>
    <scope>NUCLEOTIDE SEQUENCE</scope>
    <source>
        <strain evidence="3">NC_groundwater_1482_Ag_S-0.65um_47_24</strain>
    </source>
</reference>
<sequence>MENKRWHYFVLALALSLLPIQAAGQQSSPQSEIEQLKAEIERIKTQHDTQIKVLQERLRKLEEAKATKMTSHVASAPLLTAQEGEKEITLPARSDVQRERGSILEAAGLPRPEIAGARIGGFFIGSLSYNSHIQLVPEFAGGAPALADPRSTNFRFDKFGLSASKTLAPWLSASAAIEVESHRDRHTHLIDAADADRHGCPLGLACESFEAEEAEIDVELDKFNITALAPVGNGLGLSLGRFDVPFGIERHDESLLLTATTSEVFRFGRPNRMTGFQMSYTFTPWLDITGWVVNRWEAETTHDDFNDNNRAKSFGGRIGLTPSTGGSLFNLGIGAFYGPEQEGANGNKRWVMDLDFTWMPRRNFLLAGEFVYGEEENVELRELGIPFASPEMVRNATWWGFYLLGHYDLYDWLGFSLRYGLFEDREGARTGVEQTLQSWTFAPIVHLSRLIPELRPIGATYARSRHPIDWVDLKLEYRLNRSNKPVFSSDLPSEAIMDADKTSHQLQLQVVVNY</sequence>
<dbReference type="Proteomes" id="UP000772181">
    <property type="component" value="Unassembled WGS sequence"/>
</dbReference>
<dbReference type="SUPFAM" id="SSF56935">
    <property type="entry name" value="Porins"/>
    <property type="match status" value="1"/>
</dbReference>
<dbReference type="AlphaFoldDB" id="A0A933GKZ6"/>
<proteinExistence type="predicted"/>
<keyword evidence="2" id="KW-0732">Signal</keyword>
<protein>
    <submittedName>
        <fullName evidence="3">Outer membrane beta-barrel protein</fullName>
    </submittedName>
</protein>
<evidence type="ECO:0000313" key="4">
    <source>
        <dbReference type="Proteomes" id="UP000772181"/>
    </source>
</evidence>
<accession>A0A933GKZ6</accession>
<dbReference type="EMBL" id="JACQWF010000139">
    <property type="protein sequence ID" value="MBI4595346.1"/>
    <property type="molecule type" value="Genomic_DNA"/>
</dbReference>
<evidence type="ECO:0000256" key="2">
    <source>
        <dbReference type="SAM" id="SignalP"/>
    </source>
</evidence>
<feature type="signal peptide" evidence="2">
    <location>
        <begin position="1"/>
        <end position="22"/>
    </location>
</feature>
<dbReference type="Pfam" id="PF07642">
    <property type="entry name" value="BBP2"/>
    <property type="match status" value="1"/>
</dbReference>
<keyword evidence="1" id="KW-0175">Coiled coil</keyword>
<evidence type="ECO:0000256" key="1">
    <source>
        <dbReference type="SAM" id="Coils"/>
    </source>
</evidence>
<dbReference type="InterPro" id="IPR011486">
    <property type="entry name" value="BBP2"/>
</dbReference>
<gene>
    <name evidence="3" type="ORF">HY730_03100</name>
</gene>
<organism evidence="3 4">
    <name type="scientific">Tectimicrobiota bacterium</name>
    <dbReference type="NCBI Taxonomy" id="2528274"/>
    <lineage>
        <taxon>Bacteria</taxon>
        <taxon>Pseudomonadati</taxon>
        <taxon>Nitrospinota/Tectimicrobiota group</taxon>
        <taxon>Candidatus Tectimicrobiota</taxon>
    </lineage>
</organism>